<dbReference type="Proteomes" id="UP000273536">
    <property type="component" value="Unassembled WGS sequence"/>
</dbReference>
<sequence length="83" mass="9323">MGFVTVMGFKREFKTLNIAADHTVIAQIKRVLMAKVQGANRARHDTFCLICLIDNKLIALDVHRKQGAQRCRGHGVSSFKVKN</sequence>
<dbReference type="AlphaFoldDB" id="A0A3M5RVA2"/>
<proteinExistence type="predicted"/>
<organism evidence="1 2">
    <name type="scientific">Pseudomonas savastanoi pv. glycinea</name>
    <name type="common">Pseudomonas syringae pv. glycinea</name>
    <dbReference type="NCBI Taxonomy" id="318"/>
    <lineage>
        <taxon>Bacteria</taxon>
        <taxon>Pseudomonadati</taxon>
        <taxon>Pseudomonadota</taxon>
        <taxon>Gammaproteobacteria</taxon>
        <taxon>Pseudomonadales</taxon>
        <taxon>Pseudomonadaceae</taxon>
        <taxon>Pseudomonas</taxon>
    </lineage>
</organism>
<dbReference type="EMBL" id="RBPS01000352">
    <property type="protein sequence ID" value="RMO30072.1"/>
    <property type="molecule type" value="Genomic_DNA"/>
</dbReference>
<gene>
    <name evidence="1" type="ORF">ALQ42_200062</name>
</gene>
<evidence type="ECO:0000313" key="1">
    <source>
        <dbReference type="EMBL" id="RMO30072.1"/>
    </source>
</evidence>
<evidence type="ECO:0000313" key="2">
    <source>
        <dbReference type="Proteomes" id="UP000273536"/>
    </source>
</evidence>
<protein>
    <submittedName>
        <fullName evidence="1">Uncharacterized protein</fullName>
    </submittedName>
</protein>
<name>A0A3M5RVA2_PSESG</name>
<accession>A0A3M5RVA2</accession>
<reference evidence="1 2" key="1">
    <citation type="submission" date="2018-08" db="EMBL/GenBank/DDBJ databases">
        <title>Recombination of ecologically and evolutionarily significant loci maintains genetic cohesion in the Pseudomonas syringae species complex.</title>
        <authorList>
            <person name="Dillon M."/>
            <person name="Thakur S."/>
            <person name="Almeida R.N.D."/>
            <person name="Weir B.S."/>
            <person name="Guttman D.S."/>
        </authorList>
    </citation>
    <scope>NUCLEOTIDE SEQUENCE [LARGE SCALE GENOMIC DNA]</scope>
    <source>
        <strain evidence="1 2">ICMP 6372</strain>
    </source>
</reference>
<comment type="caution">
    <text evidence="1">The sequence shown here is derived from an EMBL/GenBank/DDBJ whole genome shotgun (WGS) entry which is preliminary data.</text>
</comment>